<organism evidence="6 7">
    <name type="scientific">Paraglaciecola algarum</name>
    <dbReference type="NCBI Taxonomy" id="3050085"/>
    <lineage>
        <taxon>Bacteria</taxon>
        <taxon>Pseudomonadati</taxon>
        <taxon>Pseudomonadota</taxon>
        <taxon>Gammaproteobacteria</taxon>
        <taxon>Alteromonadales</taxon>
        <taxon>Alteromonadaceae</taxon>
        <taxon>Paraglaciecola</taxon>
    </lineage>
</organism>
<dbReference type="PANTHER" id="PTHR11409">
    <property type="entry name" value="ADENOSINE DEAMINASE"/>
    <property type="match status" value="1"/>
</dbReference>
<feature type="chain" id="PRO_5046230574" evidence="4">
    <location>
        <begin position="21"/>
        <end position="479"/>
    </location>
</feature>
<protein>
    <submittedName>
        <fullName evidence="6">Adenosine deaminase</fullName>
    </submittedName>
</protein>
<keyword evidence="2" id="KW-0479">Metal-binding</keyword>
<dbReference type="Proteomes" id="UP001521137">
    <property type="component" value="Unassembled WGS sequence"/>
</dbReference>
<keyword evidence="7" id="KW-1185">Reference proteome</keyword>
<feature type="signal peptide" evidence="4">
    <location>
        <begin position="1"/>
        <end position="20"/>
    </location>
</feature>
<evidence type="ECO:0000256" key="1">
    <source>
        <dbReference type="ARBA" id="ARBA00001947"/>
    </source>
</evidence>
<dbReference type="Pfam" id="PF00962">
    <property type="entry name" value="A_deaminase"/>
    <property type="match status" value="1"/>
</dbReference>
<name>A0ABS9DA47_9ALTE</name>
<gene>
    <name evidence="6" type="ORF">L0668_16815</name>
</gene>
<sequence length="479" mass="55382">MKRIFLLVLLWVSVVLSVYANAKSADSIDAEFEAFKKTASAQDMYTFLYAMPKGGDLHNHSTGSNLSQWWFEEILQQEKNGYTYYTKVKINNCKPYGTNEFGRAPYLMLFVNIQEFEYKKLASCEQSEYKRIQDLTPVEKAAWMNSIRLDKVSEGRDEFFQTHWARINSLMANPYMQANLIVKNMQAFGAEGLSYLETDAGVRGFVHPDGSPFDTEKVYQLYLNRFAQQDALETGVTVRLQYSLLRFAPNAEDSLQWMYEFVATHPELYVGVDMVGREDNEKGHPARFLPTLRELRHKFHGVNLSIHAGESDEPNQHIRDTLVLGADRIGHGINLVDDHDTLLLMRHNKYLIEINLISNLLLEYVEDYSQHPFPEYLRLGIPVALSTDDRGMWDSNMTDEYFTAVTNFNLSWQELVKLGENSLSYSFLDDKTKNKLLENYHQRVADFAARFKAKKIQGFKHIKPQSYSFACKQFKVCTN</sequence>
<evidence type="ECO:0000256" key="2">
    <source>
        <dbReference type="ARBA" id="ARBA00022723"/>
    </source>
</evidence>
<reference evidence="6 7" key="1">
    <citation type="submission" date="2022-01" db="EMBL/GenBank/DDBJ databases">
        <title>Paraglaciecola sp. G1-23.</title>
        <authorList>
            <person name="Jin M.S."/>
            <person name="Han D.M."/>
            <person name="Kim H.M."/>
            <person name="Jeon C.O."/>
        </authorList>
    </citation>
    <scope>NUCLEOTIDE SEQUENCE [LARGE SCALE GENOMIC DNA]</scope>
    <source>
        <strain evidence="6 7">G1-23</strain>
    </source>
</reference>
<dbReference type="InterPro" id="IPR006330">
    <property type="entry name" value="Ado/ade_deaminase"/>
</dbReference>
<dbReference type="Gene3D" id="3.20.20.140">
    <property type="entry name" value="Metal-dependent hydrolases"/>
    <property type="match status" value="1"/>
</dbReference>
<dbReference type="RefSeq" id="WP_235313887.1">
    <property type="nucleotide sequence ID" value="NZ_JAKGAS010000011.1"/>
</dbReference>
<evidence type="ECO:0000256" key="4">
    <source>
        <dbReference type="SAM" id="SignalP"/>
    </source>
</evidence>
<dbReference type="InterPro" id="IPR001365">
    <property type="entry name" value="A_deaminase_dom"/>
</dbReference>
<proteinExistence type="predicted"/>
<evidence type="ECO:0000259" key="5">
    <source>
        <dbReference type="Pfam" id="PF00962"/>
    </source>
</evidence>
<keyword evidence="4" id="KW-0732">Signal</keyword>
<evidence type="ECO:0000256" key="3">
    <source>
        <dbReference type="ARBA" id="ARBA00022801"/>
    </source>
</evidence>
<comment type="caution">
    <text evidence="6">The sequence shown here is derived from an EMBL/GenBank/DDBJ whole genome shotgun (WGS) entry which is preliminary data.</text>
</comment>
<dbReference type="EMBL" id="JAKGAS010000011">
    <property type="protein sequence ID" value="MCF2949783.1"/>
    <property type="molecule type" value="Genomic_DNA"/>
</dbReference>
<feature type="domain" description="Adenosine deaminase" evidence="5">
    <location>
        <begin position="160"/>
        <end position="439"/>
    </location>
</feature>
<dbReference type="PANTHER" id="PTHR11409:SF39">
    <property type="entry name" value="ADENOSINE DEAMINASE 2"/>
    <property type="match status" value="1"/>
</dbReference>
<dbReference type="SUPFAM" id="SSF51556">
    <property type="entry name" value="Metallo-dependent hydrolases"/>
    <property type="match status" value="1"/>
</dbReference>
<evidence type="ECO:0000313" key="7">
    <source>
        <dbReference type="Proteomes" id="UP001521137"/>
    </source>
</evidence>
<comment type="cofactor">
    <cofactor evidence="1">
        <name>Zn(2+)</name>
        <dbReference type="ChEBI" id="CHEBI:29105"/>
    </cofactor>
</comment>
<keyword evidence="3" id="KW-0378">Hydrolase</keyword>
<evidence type="ECO:0000313" key="6">
    <source>
        <dbReference type="EMBL" id="MCF2949783.1"/>
    </source>
</evidence>
<dbReference type="InterPro" id="IPR032466">
    <property type="entry name" value="Metal_Hydrolase"/>
</dbReference>
<accession>A0ABS9DA47</accession>